<dbReference type="SUPFAM" id="SSF69360">
    <property type="entry name" value="Cell wall binding repeat"/>
    <property type="match status" value="1"/>
</dbReference>
<reference evidence="3" key="1">
    <citation type="journal article" date="2019" name="Int. J. Syst. Evol. Microbiol.">
        <title>The Global Catalogue of Microorganisms (GCM) 10K type strain sequencing project: providing services to taxonomists for standard genome sequencing and annotation.</title>
        <authorList>
            <consortium name="The Broad Institute Genomics Platform"/>
            <consortium name="The Broad Institute Genome Sequencing Center for Infectious Disease"/>
            <person name="Wu L."/>
            <person name="Ma J."/>
        </authorList>
    </citation>
    <scope>NUCLEOTIDE SEQUENCE [LARGE SCALE GENOMIC DNA]</scope>
    <source>
        <strain evidence="3">CCM 8702</strain>
    </source>
</reference>
<dbReference type="PANTHER" id="PTHR37841:SF1">
    <property type="entry name" value="DUF3298 DOMAIN-CONTAINING PROTEIN"/>
    <property type="match status" value="1"/>
</dbReference>
<protein>
    <recommendedName>
        <fullName evidence="4">WG repeat-containing protein</fullName>
    </recommendedName>
</protein>
<name>A0ABQ1ZUH0_9BACL</name>
<comment type="caution">
    <text evidence="2">The sequence shown here is derived from an EMBL/GenBank/DDBJ whole genome shotgun (WGS) entry which is preliminary data.</text>
</comment>
<evidence type="ECO:0000313" key="3">
    <source>
        <dbReference type="Proteomes" id="UP000605427"/>
    </source>
</evidence>
<evidence type="ECO:0008006" key="4">
    <source>
        <dbReference type="Google" id="ProtNLM"/>
    </source>
</evidence>
<proteinExistence type="predicted"/>
<feature type="signal peptide" evidence="1">
    <location>
        <begin position="1"/>
        <end position="20"/>
    </location>
</feature>
<dbReference type="PANTHER" id="PTHR37841">
    <property type="entry name" value="GLR2918 PROTEIN"/>
    <property type="match status" value="1"/>
</dbReference>
<keyword evidence="1" id="KW-0732">Signal</keyword>
<dbReference type="RefSeq" id="WP_172242914.1">
    <property type="nucleotide sequence ID" value="NZ_BMDD01000002.1"/>
</dbReference>
<dbReference type="InterPro" id="IPR032774">
    <property type="entry name" value="WG_beta_rep"/>
</dbReference>
<evidence type="ECO:0000256" key="1">
    <source>
        <dbReference type="SAM" id="SignalP"/>
    </source>
</evidence>
<feature type="chain" id="PRO_5045394008" description="WG repeat-containing protein" evidence="1">
    <location>
        <begin position="21"/>
        <end position="371"/>
    </location>
</feature>
<keyword evidence="3" id="KW-1185">Reference proteome</keyword>
<sequence length="371" mass="39607">MKKRTSILLALALTASVSTAAITPTTYAADSATSIVNGTAKPASYPMVGNLSEGLVSFWDGKTTLFGYADTNGKTIIKAQYDEVKPFSEGLAAVQKGSLWGFVDKTGKVVVKPKYQQVGQGFSEGLAAVKVSSGKWAYINKSGKAVFNAAYDEAHDFSDGMAAVWKKKGTSYVGGFIDAKGKEIVKPKYAMLNVFSEGLAPIMQNGKWGYIDKKGKVVIKPQFDGAAPFSEGMALFLQNGKYGYLNTKGKVIVKAQYTGGQSFSEGRAAVKVGGSLSDRSGKWGYIGVTGKLVIPAQFSDEGAEIGSFKEGLAFAQRADGVKVLIDRFGKARVDLKTNDIYVGEFDNGVALVKDMSEQGGYYFMKNPISSK</sequence>
<dbReference type="Proteomes" id="UP000605427">
    <property type="component" value="Unassembled WGS sequence"/>
</dbReference>
<dbReference type="Pfam" id="PF14903">
    <property type="entry name" value="WG_beta_rep"/>
    <property type="match status" value="4"/>
</dbReference>
<dbReference type="EMBL" id="BMDD01000002">
    <property type="protein sequence ID" value="GGH76854.1"/>
    <property type="molecule type" value="Genomic_DNA"/>
</dbReference>
<organism evidence="2 3">
    <name type="scientific">Saccharibacillus endophyticus</name>
    <dbReference type="NCBI Taxonomy" id="2060666"/>
    <lineage>
        <taxon>Bacteria</taxon>
        <taxon>Bacillati</taxon>
        <taxon>Bacillota</taxon>
        <taxon>Bacilli</taxon>
        <taxon>Bacillales</taxon>
        <taxon>Paenibacillaceae</taxon>
        <taxon>Saccharibacillus</taxon>
    </lineage>
</organism>
<accession>A0ABQ1ZUH0</accession>
<gene>
    <name evidence="2" type="ORF">GCM10007362_19730</name>
</gene>
<evidence type="ECO:0000313" key="2">
    <source>
        <dbReference type="EMBL" id="GGH76854.1"/>
    </source>
</evidence>